<protein>
    <submittedName>
        <fullName evidence="2">Uncharacterized protein</fullName>
    </submittedName>
</protein>
<name>X1CM43_9ZZZZ</name>
<feature type="transmembrane region" description="Helical" evidence="1">
    <location>
        <begin position="40"/>
        <end position="60"/>
    </location>
</feature>
<reference evidence="2" key="1">
    <citation type="journal article" date="2014" name="Front. Microbiol.">
        <title>High frequency of phylogenetically diverse reductive dehalogenase-homologous genes in deep subseafloor sedimentary metagenomes.</title>
        <authorList>
            <person name="Kawai M."/>
            <person name="Futagami T."/>
            <person name="Toyoda A."/>
            <person name="Takaki Y."/>
            <person name="Nishi S."/>
            <person name="Hori S."/>
            <person name="Arai W."/>
            <person name="Tsubouchi T."/>
            <person name="Morono Y."/>
            <person name="Uchiyama I."/>
            <person name="Ito T."/>
            <person name="Fujiyama A."/>
            <person name="Inagaki F."/>
            <person name="Takami H."/>
        </authorList>
    </citation>
    <scope>NUCLEOTIDE SEQUENCE</scope>
    <source>
        <strain evidence="2">Expedition CK06-06</strain>
    </source>
</reference>
<organism evidence="2">
    <name type="scientific">marine sediment metagenome</name>
    <dbReference type="NCBI Taxonomy" id="412755"/>
    <lineage>
        <taxon>unclassified sequences</taxon>
        <taxon>metagenomes</taxon>
        <taxon>ecological metagenomes</taxon>
    </lineage>
</organism>
<comment type="caution">
    <text evidence="2">The sequence shown here is derived from an EMBL/GenBank/DDBJ whole genome shotgun (WGS) entry which is preliminary data.</text>
</comment>
<accession>X1CM43</accession>
<proteinExistence type="predicted"/>
<keyword evidence="1" id="KW-1133">Transmembrane helix</keyword>
<evidence type="ECO:0000256" key="1">
    <source>
        <dbReference type="SAM" id="Phobius"/>
    </source>
</evidence>
<keyword evidence="1" id="KW-0472">Membrane</keyword>
<feature type="non-terminal residue" evidence="2">
    <location>
        <position position="108"/>
    </location>
</feature>
<gene>
    <name evidence="2" type="ORF">S01H4_57644</name>
</gene>
<dbReference type="EMBL" id="BART01033576">
    <property type="protein sequence ID" value="GAH08822.1"/>
    <property type="molecule type" value="Genomic_DNA"/>
</dbReference>
<evidence type="ECO:0000313" key="2">
    <source>
        <dbReference type="EMBL" id="GAH08822.1"/>
    </source>
</evidence>
<sequence>MTVGSDNSIRFHVLLSAYVDSITASPRPRLKSSRVTFSTIGYLLSSLFAPDILTLALVFAGTESRKMPIFVMNGSCSEAVGEKQIEFINQADDPATEDFDETKTEFTD</sequence>
<dbReference type="AlphaFoldDB" id="X1CM43"/>
<keyword evidence="1" id="KW-0812">Transmembrane</keyword>